<accession>X1UZ21</accession>
<organism evidence="8">
    <name type="scientific">marine sediment metagenome</name>
    <dbReference type="NCBI Taxonomy" id="412755"/>
    <lineage>
        <taxon>unclassified sequences</taxon>
        <taxon>metagenomes</taxon>
        <taxon>ecological metagenomes</taxon>
    </lineage>
</organism>
<keyword evidence="2" id="KW-1003">Cell membrane</keyword>
<evidence type="ECO:0000256" key="2">
    <source>
        <dbReference type="ARBA" id="ARBA00022475"/>
    </source>
</evidence>
<proteinExistence type="predicted"/>
<feature type="transmembrane region" description="Helical" evidence="6">
    <location>
        <begin position="87"/>
        <end position="112"/>
    </location>
</feature>
<comment type="caution">
    <text evidence="8">The sequence shown here is derived from an EMBL/GenBank/DDBJ whole genome shotgun (WGS) entry which is preliminary data.</text>
</comment>
<protein>
    <recommendedName>
        <fullName evidence="7">VTT domain-containing protein</fullName>
    </recommendedName>
</protein>
<dbReference type="PANTHER" id="PTHR42709">
    <property type="entry name" value="ALKALINE PHOSPHATASE LIKE PROTEIN"/>
    <property type="match status" value="1"/>
</dbReference>
<dbReference type="PANTHER" id="PTHR42709:SF6">
    <property type="entry name" value="UNDECAPRENYL PHOSPHATE TRANSPORTER A"/>
    <property type="match status" value="1"/>
</dbReference>
<feature type="domain" description="VTT" evidence="7">
    <location>
        <begin position="31"/>
        <end position="138"/>
    </location>
</feature>
<evidence type="ECO:0000256" key="5">
    <source>
        <dbReference type="ARBA" id="ARBA00023136"/>
    </source>
</evidence>
<dbReference type="AlphaFoldDB" id="X1UZ21"/>
<feature type="transmembrane region" description="Helical" evidence="6">
    <location>
        <begin position="6"/>
        <end position="31"/>
    </location>
</feature>
<dbReference type="EMBL" id="BARW01038433">
    <property type="protein sequence ID" value="GAJ22704.1"/>
    <property type="molecule type" value="Genomic_DNA"/>
</dbReference>
<gene>
    <name evidence="8" type="ORF">S12H4_58987</name>
</gene>
<dbReference type="InterPro" id="IPR032816">
    <property type="entry name" value="VTT_dom"/>
</dbReference>
<keyword evidence="4 6" id="KW-1133">Transmembrane helix</keyword>
<keyword evidence="5 6" id="KW-0472">Membrane</keyword>
<reference evidence="8" key="1">
    <citation type="journal article" date="2014" name="Front. Microbiol.">
        <title>High frequency of phylogenetically diverse reductive dehalogenase-homologous genes in deep subseafloor sedimentary metagenomes.</title>
        <authorList>
            <person name="Kawai M."/>
            <person name="Futagami T."/>
            <person name="Toyoda A."/>
            <person name="Takaki Y."/>
            <person name="Nishi S."/>
            <person name="Hori S."/>
            <person name="Arai W."/>
            <person name="Tsubouchi T."/>
            <person name="Morono Y."/>
            <person name="Uchiyama I."/>
            <person name="Ito T."/>
            <person name="Fujiyama A."/>
            <person name="Inagaki F."/>
            <person name="Takami H."/>
        </authorList>
    </citation>
    <scope>NUCLEOTIDE SEQUENCE</scope>
    <source>
        <strain evidence="8">Expedition CK06-06</strain>
    </source>
</reference>
<dbReference type="GO" id="GO:0005886">
    <property type="term" value="C:plasma membrane"/>
    <property type="evidence" value="ECO:0007669"/>
    <property type="project" value="UniProtKB-SubCell"/>
</dbReference>
<dbReference type="Pfam" id="PF09335">
    <property type="entry name" value="VTT_dom"/>
    <property type="match status" value="1"/>
</dbReference>
<feature type="non-terminal residue" evidence="8">
    <location>
        <position position="1"/>
    </location>
</feature>
<evidence type="ECO:0000256" key="3">
    <source>
        <dbReference type="ARBA" id="ARBA00022692"/>
    </source>
</evidence>
<evidence type="ECO:0000256" key="4">
    <source>
        <dbReference type="ARBA" id="ARBA00022989"/>
    </source>
</evidence>
<name>X1UZ21_9ZZZZ</name>
<sequence length="150" mass="16268">DELKHYGYLGVFLISLLLNATVILPVGNFIILFTLGGILPLPIVVGLAGGAGAAIGEITGYLAGYSGHGIVEKSRLYNRMEGWVTKWGAAAIFIFSLFPFAFDLVGIAAGVLRFPFRKFLLFCWLGRTILYIIIALTGAWGWEAILPYLG</sequence>
<evidence type="ECO:0000259" key="7">
    <source>
        <dbReference type="Pfam" id="PF09335"/>
    </source>
</evidence>
<dbReference type="InterPro" id="IPR051311">
    <property type="entry name" value="DedA_domain"/>
</dbReference>
<comment type="subcellular location">
    <subcellularLocation>
        <location evidence="1">Cell membrane</location>
        <topology evidence="1">Multi-pass membrane protein</topology>
    </subcellularLocation>
</comment>
<keyword evidence="3 6" id="KW-0812">Transmembrane</keyword>
<evidence type="ECO:0000256" key="1">
    <source>
        <dbReference type="ARBA" id="ARBA00004651"/>
    </source>
</evidence>
<evidence type="ECO:0000256" key="6">
    <source>
        <dbReference type="SAM" id="Phobius"/>
    </source>
</evidence>
<feature type="transmembrane region" description="Helical" evidence="6">
    <location>
        <begin position="119"/>
        <end position="142"/>
    </location>
</feature>
<evidence type="ECO:0000313" key="8">
    <source>
        <dbReference type="EMBL" id="GAJ22704.1"/>
    </source>
</evidence>
<feature type="transmembrane region" description="Helical" evidence="6">
    <location>
        <begin position="43"/>
        <end position="67"/>
    </location>
</feature>